<dbReference type="InterPro" id="IPR011009">
    <property type="entry name" value="Kinase-like_dom_sf"/>
</dbReference>
<dbReference type="Gene3D" id="3.30.200.20">
    <property type="entry name" value="Phosphorylase Kinase, domain 1"/>
    <property type="match status" value="1"/>
</dbReference>
<dbReference type="Gene3D" id="1.20.1440.180">
    <property type="entry name" value="KEN domain"/>
    <property type="match status" value="1"/>
</dbReference>
<keyword evidence="5" id="KW-0808">Transferase</keyword>
<dbReference type="InterPro" id="IPR011047">
    <property type="entry name" value="Quinoprotein_ADH-like_sf"/>
</dbReference>
<comment type="cofactor">
    <cofactor evidence="1">
        <name>Mg(2+)</name>
        <dbReference type="ChEBI" id="CHEBI:18420"/>
    </cofactor>
</comment>
<dbReference type="CDD" id="cd13982">
    <property type="entry name" value="STKc_IRE1"/>
    <property type="match status" value="1"/>
</dbReference>
<dbReference type="Pfam" id="PF06479">
    <property type="entry name" value="Ribonuc_2-5A"/>
    <property type="match status" value="1"/>
</dbReference>
<evidence type="ECO:0000256" key="1">
    <source>
        <dbReference type="ARBA" id="ARBA00001946"/>
    </source>
</evidence>
<feature type="region of interest" description="Disordered" evidence="21">
    <location>
        <begin position="361"/>
        <end position="384"/>
    </location>
</feature>
<evidence type="ECO:0000256" key="8">
    <source>
        <dbReference type="ARBA" id="ARBA00022729"/>
    </source>
</evidence>
<dbReference type="OrthoDB" id="63989at2759"/>
<keyword evidence="8 22" id="KW-0732">Signal</keyword>
<evidence type="ECO:0000256" key="7">
    <source>
        <dbReference type="ARBA" id="ARBA00022723"/>
    </source>
</evidence>
<feature type="chain" id="PRO_5033972519" description="non-specific serine/threonine protein kinase" evidence="22">
    <location>
        <begin position="30"/>
        <end position="1157"/>
    </location>
</feature>
<dbReference type="CDD" id="cd10422">
    <property type="entry name" value="RNase_Ire1"/>
    <property type="match status" value="1"/>
</dbReference>
<feature type="compositionally biased region" description="Basic and acidic residues" evidence="21">
    <location>
        <begin position="612"/>
        <end position="626"/>
    </location>
</feature>
<keyword evidence="15" id="KW-0472">Membrane</keyword>
<dbReference type="Proteomes" id="UP000008142">
    <property type="component" value="Unassembled WGS sequence"/>
</dbReference>
<evidence type="ECO:0000256" key="4">
    <source>
        <dbReference type="ARBA" id="ARBA00022527"/>
    </source>
</evidence>
<dbReference type="Gene3D" id="2.130.10.10">
    <property type="entry name" value="YVTN repeat-like/Quinoprotein amine dehydrogenase"/>
    <property type="match status" value="1"/>
</dbReference>
<dbReference type="Pfam" id="PF00069">
    <property type="entry name" value="Pkinase"/>
    <property type="match status" value="2"/>
</dbReference>
<feature type="compositionally biased region" description="Basic residues" evidence="21">
    <location>
        <begin position="643"/>
        <end position="664"/>
    </location>
</feature>
<dbReference type="GO" id="GO:0051082">
    <property type="term" value="F:unfolded protein binding"/>
    <property type="evidence" value="ECO:0007669"/>
    <property type="project" value="TreeGrafter"/>
</dbReference>
<feature type="region of interest" description="Disordered" evidence="21">
    <location>
        <begin position="553"/>
        <end position="700"/>
    </location>
</feature>
<comment type="catalytic activity">
    <reaction evidence="19">
        <text>L-threonyl-[protein] + ATP = O-phospho-L-threonyl-[protein] + ADP + H(+)</text>
        <dbReference type="Rhea" id="RHEA:46608"/>
        <dbReference type="Rhea" id="RHEA-COMP:11060"/>
        <dbReference type="Rhea" id="RHEA-COMP:11605"/>
        <dbReference type="ChEBI" id="CHEBI:15378"/>
        <dbReference type="ChEBI" id="CHEBI:30013"/>
        <dbReference type="ChEBI" id="CHEBI:30616"/>
        <dbReference type="ChEBI" id="CHEBI:61977"/>
        <dbReference type="ChEBI" id="CHEBI:456216"/>
        <dbReference type="EC" id="2.7.11.1"/>
    </reaction>
    <physiologicalReaction direction="left-to-right" evidence="19">
        <dbReference type="Rhea" id="RHEA:46609"/>
    </physiologicalReaction>
</comment>
<keyword evidence="18" id="KW-0511">Multifunctional enzyme</keyword>
<comment type="subcellular location">
    <subcellularLocation>
        <location evidence="2">Membrane</location>
        <topology evidence="2">Single-pass type I membrane protein</topology>
    </subcellularLocation>
</comment>
<dbReference type="GO" id="GO:0036498">
    <property type="term" value="P:IRE1-mediated unfolded protein response"/>
    <property type="evidence" value="ECO:0007669"/>
    <property type="project" value="TreeGrafter"/>
</dbReference>
<proteinExistence type="predicted"/>
<evidence type="ECO:0000256" key="3">
    <source>
        <dbReference type="ARBA" id="ARBA00012513"/>
    </source>
</evidence>
<evidence type="ECO:0000256" key="11">
    <source>
        <dbReference type="ARBA" id="ARBA00022801"/>
    </source>
</evidence>
<keyword evidence="6" id="KW-0812">Transmembrane</keyword>
<evidence type="ECO:0000256" key="19">
    <source>
        <dbReference type="ARBA" id="ARBA00048659"/>
    </source>
</evidence>
<feature type="signal peptide" evidence="22">
    <location>
        <begin position="1"/>
        <end position="29"/>
    </location>
</feature>
<evidence type="ECO:0000256" key="16">
    <source>
        <dbReference type="ARBA" id="ARBA00023180"/>
    </source>
</evidence>
<keyword evidence="13" id="KW-0460">Magnesium</keyword>
<dbReference type="Proteomes" id="UP000663419">
    <property type="component" value="Chromosome 3"/>
</dbReference>
<dbReference type="GO" id="GO:0070059">
    <property type="term" value="P:intrinsic apoptotic signaling pathway in response to endoplasmic reticulum stress"/>
    <property type="evidence" value="ECO:0007669"/>
    <property type="project" value="TreeGrafter"/>
</dbReference>
<dbReference type="PANTHER" id="PTHR13954:SF6">
    <property type="entry name" value="NON-SPECIFIC SERINE_THREONINE PROTEIN KINASE"/>
    <property type="match status" value="1"/>
</dbReference>
<feature type="region of interest" description="Disordered" evidence="21">
    <location>
        <begin position="455"/>
        <end position="493"/>
    </location>
</feature>
<dbReference type="AlphaFoldDB" id="F0UTG2"/>
<protein>
    <recommendedName>
        <fullName evidence="3">non-specific serine/threonine protein kinase</fullName>
        <ecNumber evidence="3">2.7.11.1</ecNumber>
    </recommendedName>
</protein>
<evidence type="ECO:0000256" key="21">
    <source>
        <dbReference type="SAM" id="MobiDB-lite"/>
    </source>
</evidence>
<feature type="compositionally biased region" description="Basic and acidic residues" evidence="21">
    <location>
        <begin position="683"/>
        <end position="699"/>
    </location>
</feature>
<feature type="compositionally biased region" description="Polar residues" evidence="21">
    <location>
        <begin position="907"/>
        <end position="921"/>
    </location>
</feature>
<dbReference type="PROSITE" id="PS50011">
    <property type="entry name" value="PROTEIN_KINASE_DOM"/>
    <property type="match status" value="1"/>
</dbReference>
<evidence type="ECO:0000256" key="2">
    <source>
        <dbReference type="ARBA" id="ARBA00004479"/>
    </source>
</evidence>
<dbReference type="GO" id="GO:1990604">
    <property type="term" value="C:IRE1-TRAF2-ASK1 complex"/>
    <property type="evidence" value="ECO:0007669"/>
    <property type="project" value="TreeGrafter"/>
</dbReference>
<gene>
    <name evidence="26" type="primary">IRE1</name>
    <name evidence="25" type="ORF">HCEG_08404</name>
    <name evidence="26" type="ORF">I7I53_02444</name>
</gene>
<evidence type="ECO:0000256" key="22">
    <source>
        <dbReference type="SAM" id="SignalP"/>
    </source>
</evidence>
<evidence type="ECO:0000256" key="10">
    <source>
        <dbReference type="ARBA" id="ARBA00022777"/>
    </source>
</evidence>
<sequence length="1157" mass="128519">MVWRLLPGARSALPTGIALLLLPLWAAQQQQPLAHNVEPLQAYIGNNAPLQSHTQAHSLANTNDASAIETVALAAPNPAVRAPPARLNSNAGPGPQLQARSLQDWEVEDFVLLATVDGTIHARDRKTGAPRWALEVPSSPMVETIYHQSNRSGFADAQPEDDFIWIVEPSRDGDLYIYNQAPNGGLQKLGLTVKALVDETPYSGTDPPVTYTARKETTLYTVDARTGTILRVFSSRGSAAATEQSCRRVNDLEALDDEECETKNGTLTLGRLEYIVTVQNTETGNLICTIKYSEWGPNNRDVDLQSQYFRTMDERHIYSMHDGVIFGFDHSKVDGRRYTQRFTSPVARVFDVARPARTDSPDTSLVLLSQPRNPPDDSFGVNTPEDRESRVFVNCTENGGWYAMSEASYPLVTGRARQAECYEKDYLMNEKPLMSHSLAQQRAALAGVHSLNEPSGKYQRTIPSISGPPADLSNDTPRDVARVSPKSPPQPTIRPGVLIQKGWDNVVDVVVTLCLLTFGTFLYLNSHTLQELAKQKLDLKNVISINGKPLSTTPSTPIIASTPTLPSEFGTDGVPSSLGPGVTVNITVPTLDQDGDVTPRLKSRNSSEDIESTPRARIQDPDNNDDKNDDVEELNLLQTPEKTKKKARRGRRGGVAHKRGKKNQNQKQSEDADGKISTETPSDNDHTEIARRPGLERQLSRTISTEMVEIDGSIRIGQLKVHTDKVLGHGSHGTVVYKGSFDGRDVAVKRMLVEFYDIASHEVGLLQESDDHKNVIRYFCREQTAGFLYIGLELCPASLQDVVEKPLDYPSLVNGGLDVPDVLWQITAGVRYLHSLKIVHRDLKPQNILVAAPKPRTGSSSLRLLISDFGLCKKLEDNQSSFRATTAHAAGTSGWRAPELLVDDDQTAPSGSTWDNQSVDSSDPAVVDPQTNRRATRAIDIFSLGCVFYYVLTRGGHPFDKDGKFMREANIVKGYHNLDDLQKLGDYAFEADDLIRQMLSLDPRRRPDATTIMLHPFFWSPADRLNFLCDVSDHFEFEPRDPPSADLLCLESVAPDVIGLEMDFLKLLPKDFKDSLGKQRKYTGSKMLDLLRALRNKRNHYNDMPEHLKANIGGLPVGYLQFWALRFPSLLINCHWVILQLGLTKVERFKRYFTPPA</sequence>
<dbReference type="PANTHER" id="PTHR13954">
    <property type="entry name" value="IRE1-RELATED"/>
    <property type="match status" value="1"/>
</dbReference>
<dbReference type="VEuPathDB" id="FungiDB:I7I53_02444"/>
<organism evidence="27">
    <name type="scientific">Ajellomyces capsulatus (strain H88)</name>
    <name type="common">Darling's disease fungus</name>
    <name type="synonym">Histoplasma capsulatum</name>
    <dbReference type="NCBI Taxonomy" id="544711"/>
    <lineage>
        <taxon>Eukaryota</taxon>
        <taxon>Fungi</taxon>
        <taxon>Dikarya</taxon>
        <taxon>Ascomycota</taxon>
        <taxon>Pezizomycotina</taxon>
        <taxon>Eurotiomycetes</taxon>
        <taxon>Eurotiomycetidae</taxon>
        <taxon>Onygenales</taxon>
        <taxon>Ajellomycetaceae</taxon>
        <taxon>Histoplasma</taxon>
    </lineage>
</organism>
<evidence type="ECO:0000259" key="23">
    <source>
        <dbReference type="PROSITE" id="PS50011"/>
    </source>
</evidence>
<evidence type="ECO:0000256" key="15">
    <source>
        <dbReference type="ARBA" id="ARBA00023136"/>
    </source>
</evidence>
<dbReference type="InterPro" id="IPR000719">
    <property type="entry name" value="Prot_kinase_dom"/>
</dbReference>
<evidence type="ECO:0000256" key="9">
    <source>
        <dbReference type="ARBA" id="ARBA00022741"/>
    </source>
</evidence>
<dbReference type="SMART" id="SM00220">
    <property type="entry name" value="S_TKc"/>
    <property type="match status" value="1"/>
</dbReference>
<dbReference type="EMBL" id="CP069104">
    <property type="protein sequence ID" value="QSS54782.1"/>
    <property type="molecule type" value="Genomic_DNA"/>
</dbReference>
<keyword evidence="12" id="KW-0067">ATP-binding</keyword>
<keyword evidence="9" id="KW-0547">Nucleotide-binding</keyword>
<reference evidence="27" key="1">
    <citation type="submission" date="2008-07" db="EMBL/GenBank/DDBJ databases">
        <title>Annotation of Ajellomyces capsulatus strain H88.</title>
        <authorList>
            <person name="Champion M."/>
            <person name="Cuomo C."/>
            <person name="Ma L.-J."/>
            <person name="Henn M.R."/>
            <person name="Sil A."/>
            <person name="Goldman B."/>
            <person name="Young S.K."/>
            <person name="Kodira C.D."/>
            <person name="Zeng Q."/>
            <person name="Koehrsen M."/>
            <person name="Alvarado L."/>
            <person name="Berlin A."/>
            <person name="Borenstein D."/>
            <person name="Chen Z."/>
            <person name="Engels R."/>
            <person name="Freedman E."/>
            <person name="Gellesch M."/>
            <person name="Goldberg J."/>
            <person name="Griggs A."/>
            <person name="Gujja S."/>
            <person name="Heiman D."/>
            <person name="Hepburn T."/>
            <person name="Howarth C."/>
            <person name="Jen D."/>
            <person name="Larson L."/>
            <person name="Lewis B."/>
            <person name="Mehta T."/>
            <person name="Park D."/>
            <person name="Pearson M."/>
            <person name="Roberts A."/>
            <person name="Saif S."/>
            <person name="Shea T."/>
            <person name="Shenoy N."/>
            <person name="Sisk P."/>
            <person name="Stolte C."/>
            <person name="Sykes S."/>
            <person name="Walk T."/>
            <person name="White J."/>
            <person name="Yandava C."/>
            <person name="Klein B."/>
            <person name="McEwen J.G."/>
            <person name="Puccia R."/>
            <person name="Goldman G.H."/>
            <person name="Felipe M.S."/>
            <person name="Nino-Vega G."/>
            <person name="San-Blas G."/>
            <person name="Taylor J."/>
            <person name="Mendoza L."/>
            <person name="Galagan J."/>
            <person name="Nusbaum C."/>
            <person name="Birren B."/>
        </authorList>
    </citation>
    <scope>NUCLEOTIDE SEQUENCE [LARGE SCALE GENOMIC DNA]</scope>
    <source>
        <strain evidence="27">H88</strain>
    </source>
</reference>
<keyword evidence="14" id="KW-1133">Transmembrane helix</keyword>
<keyword evidence="17" id="KW-0834">Unfolded protein response</keyword>
<keyword evidence="7" id="KW-0479">Metal-binding</keyword>
<feature type="domain" description="KEN" evidence="24">
    <location>
        <begin position="1021"/>
        <end position="1155"/>
    </location>
</feature>
<keyword evidence="10 25" id="KW-0418">Kinase</keyword>
<evidence type="ECO:0000256" key="12">
    <source>
        <dbReference type="ARBA" id="ARBA00022840"/>
    </source>
</evidence>
<dbReference type="FunFam" id="1.10.510.10:FF:000572">
    <property type="entry name" value="Serine/threonine-protein kinase/endoribonuclease IRE1"/>
    <property type="match status" value="1"/>
</dbReference>
<dbReference type="STRING" id="544711.F0UTG2"/>
<dbReference type="InterPro" id="IPR008271">
    <property type="entry name" value="Ser/Thr_kinase_AS"/>
</dbReference>
<evidence type="ECO:0000256" key="18">
    <source>
        <dbReference type="ARBA" id="ARBA00023268"/>
    </source>
</evidence>
<dbReference type="GO" id="GO:0006397">
    <property type="term" value="P:mRNA processing"/>
    <property type="evidence" value="ECO:0007669"/>
    <property type="project" value="InterPro"/>
</dbReference>
<accession>F0UTG2</accession>
<dbReference type="GO" id="GO:0046872">
    <property type="term" value="F:metal ion binding"/>
    <property type="evidence" value="ECO:0007669"/>
    <property type="project" value="UniProtKB-KW"/>
</dbReference>
<feature type="compositionally biased region" description="Polar residues" evidence="21">
    <location>
        <begin position="361"/>
        <end position="371"/>
    </location>
</feature>
<dbReference type="PROSITE" id="PS51392">
    <property type="entry name" value="KEN"/>
    <property type="match status" value="1"/>
</dbReference>
<dbReference type="InterPro" id="IPR038357">
    <property type="entry name" value="KEN_sf"/>
</dbReference>
<comment type="catalytic activity">
    <reaction evidence="20">
        <text>L-seryl-[protein] + ATP = O-phospho-L-seryl-[protein] + ADP + H(+)</text>
        <dbReference type="Rhea" id="RHEA:17989"/>
        <dbReference type="Rhea" id="RHEA-COMP:9863"/>
        <dbReference type="Rhea" id="RHEA-COMP:11604"/>
        <dbReference type="ChEBI" id="CHEBI:15378"/>
        <dbReference type="ChEBI" id="CHEBI:29999"/>
        <dbReference type="ChEBI" id="CHEBI:30616"/>
        <dbReference type="ChEBI" id="CHEBI:83421"/>
        <dbReference type="ChEBI" id="CHEBI:456216"/>
        <dbReference type="EC" id="2.7.11.1"/>
    </reaction>
    <physiologicalReaction direction="left-to-right" evidence="20">
        <dbReference type="Rhea" id="RHEA:17990"/>
    </physiologicalReaction>
</comment>
<feature type="domain" description="Protein kinase" evidence="23">
    <location>
        <begin position="721"/>
        <end position="1018"/>
    </location>
</feature>
<evidence type="ECO:0000256" key="20">
    <source>
        <dbReference type="ARBA" id="ARBA00048977"/>
    </source>
</evidence>
<dbReference type="SMART" id="SM00580">
    <property type="entry name" value="PUG"/>
    <property type="match status" value="1"/>
</dbReference>
<keyword evidence="16" id="KW-0325">Glycoprotein</keyword>
<dbReference type="PROSITE" id="PS00108">
    <property type="entry name" value="PROTEIN_KINASE_ST"/>
    <property type="match status" value="1"/>
</dbReference>
<feature type="compositionally biased region" description="Low complexity" evidence="21">
    <location>
        <begin position="553"/>
        <end position="567"/>
    </location>
</feature>
<evidence type="ECO:0000256" key="6">
    <source>
        <dbReference type="ARBA" id="ARBA00022692"/>
    </source>
</evidence>
<evidence type="ECO:0000313" key="25">
    <source>
        <dbReference type="EMBL" id="EGC49189.1"/>
    </source>
</evidence>
<dbReference type="FunFam" id="3.30.200.20:FF:000443">
    <property type="entry name" value="Serine/threonine-protein kinase/endoribonuclease IRE1"/>
    <property type="match status" value="1"/>
</dbReference>
<dbReference type="Gene3D" id="1.10.510.10">
    <property type="entry name" value="Transferase(Phosphotransferase) domain 1"/>
    <property type="match status" value="1"/>
</dbReference>
<evidence type="ECO:0000256" key="13">
    <source>
        <dbReference type="ARBA" id="ARBA00022842"/>
    </source>
</evidence>
<dbReference type="InterPro" id="IPR015943">
    <property type="entry name" value="WD40/YVTN_repeat-like_dom_sf"/>
</dbReference>
<dbReference type="GO" id="GO:0005524">
    <property type="term" value="F:ATP binding"/>
    <property type="evidence" value="ECO:0007669"/>
    <property type="project" value="UniProtKB-KW"/>
</dbReference>
<evidence type="ECO:0000259" key="24">
    <source>
        <dbReference type="PROSITE" id="PS51392"/>
    </source>
</evidence>
<dbReference type="EC" id="2.7.11.1" evidence="3"/>
<keyword evidence="4 25" id="KW-0723">Serine/threonine-protein kinase</keyword>
<dbReference type="GO" id="GO:0004521">
    <property type="term" value="F:RNA endonuclease activity"/>
    <property type="evidence" value="ECO:0007669"/>
    <property type="project" value="InterPro"/>
</dbReference>
<evidence type="ECO:0000313" key="27">
    <source>
        <dbReference type="Proteomes" id="UP000008142"/>
    </source>
</evidence>
<dbReference type="SUPFAM" id="SSF56112">
    <property type="entry name" value="Protein kinase-like (PK-like)"/>
    <property type="match status" value="1"/>
</dbReference>
<dbReference type="InterPro" id="IPR018391">
    <property type="entry name" value="PQQ_b-propeller_rpt"/>
</dbReference>
<dbReference type="SMART" id="SM00564">
    <property type="entry name" value="PQQ"/>
    <property type="match status" value="3"/>
</dbReference>
<dbReference type="GO" id="GO:0016787">
    <property type="term" value="F:hydrolase activity"/>
    <property type="evidence" value="ECO:0007669"/>
    <property type="project" value="UniProtKB-KW"/>
</dbReference>
<dbReference type="HOGENOM" id="CLU_004875_2_0_1"/>
<name>F0UTG2_AJEC8</name>
<dbReference type="InterPro" id="IPR010513">
    <property type="entry name" value="KEN_dom"/>
</dbReference>
<feature type="region of interest" description="Disordered" evidence="21">
    <location>
        <begin position="906"/>
        <end position="929"/>
    </location>
</feature>
<keyword evidence="11" id="KW-0378">Hydrolase</keyword>
<evidence type="ECO:0000313" key="26">
    <source>
        <dbReference type="EMBL" id="QSS54782.1"/>
    </source>
</evidence>
<dbReference type="EMBL" id="DS990642">
    <property type="protein sequence ID" value="EGC49189.1"/>
    <property type="molecule type" value="Genomic_DNA"/>
</dbReference>
<dbReference type="InterPro" id="IPR045133">
    <property type="entry name" value="IRE1/2-like"/>
</dbReference>
<dbReference type="CDD" id="cd09769">
    <property type="entry name" value="Luminal_IRE1"/>
    <property type="match status" value="1"/>
</dbReference>
<evidence type="ECO:0000256" key="17">
    <source>
        <dbReference type="ARBA" id="ARBA00023230"/>
    </source>
</evidence>
<dbReference type="SUPFAM" id="SSF50998">
    <property type="entry name" value="Quinoprotein alcohol dehydrogenase-like"/>
    <property type="match status" value="1"/>
</dbReference>
<evidence type="ECO:0000256" key="5">
    <source>
        <dbReference type="ARBA" id="ARBA00022679"/>
    </source>
</evidence>
<dbReference type="GO" id="GO:0004674">
    <property type="term" value="F:protein serine/threonine kinase activity"/>
    <property type="evidence" value="ECO:0007669"/>
    <property type="project" value="UniProtKB-KW"/>
</dbReference>
<evidence type="ECO:0000256" key="14">
    <source>
        <dbReference type="ARBA" id="ARBA00022989"/>
    </source>
</evidence>
<dbReference type="OMA" id="QCYEKDY"/>
<reference evidence="26" key="2">
    <citation type="submission" date="2021-01" db="EMBL/GenBank/DDBJ databases">
        <title>Chromosome-level genome assembly of a human fungal pathogen reveals clustering of transcriptionally co-regulated genes.</title>
        <authorList>
            <person name="Voorhies M."/>
            <person name="Cohen S."/>
            <person name="Shea T.P."/>
            <person name="Petrus S."/>
            <person name="Munoz J.F."/>
            <person name="Poplawski S."/>
            <person name="Goldman W.E."/>
            <person name="Michael T."/>
            <person name="Cuomo C.A."/>
            <person name="Sil A."/>
            <person name="Beyhan S."/>
        </authorList>
    </citation>
    <scope>NUCLEOTIDE SEQUENCE</scope>
    <source>
        <strain evidence="26">H88</strain>
    </source>
</reference>